<organism evidence="2 3">
    <name type="scientific">Bactrocera dorsalis</name>
    <name type="common">Oriental fruit fly</name>
    <name type="synonym">Dacus dorsalis</name>
    <dbReference type="NCBI Taxonomy" id="27457"/>
    <lineage>
        <taxon>Eukaryota</taxon>
        <taxon>Metazoa</taxon>
        <taxon>Ecdysozoa</taxon>
        <taxon>Arthropoda</taxon>
        <taxon>Hexapoda</taxon>
        <taxon>Insecta</taxon>
        <taxon>Pterygota</taxon>
        <taxon>Neoptera</taxon>
        <taxon>Endopterygota</taxon>
        <taxon>Diptera</taxon>
        <taxon>Brachycera</taxon>
        <taxon>Muscomorpha</taxon>
        <taxon>Tephritoidea</taxon>
        <taxon>Tephritidae</taxon>
        <taxon>Bactrocera</taxon>
        <taxon>Bactrocera</taxon>
    </lineage>
</organism>
<dbReference type="CDD" id="cd00038">
    <property type="entry name" value="CAP_ED"/>
    <property type="match status" value="1"/>
</dbReference>
<evidence type="ECO:0000313" key="3">
    <source>
        <dbReference type="RefSeq" id="XP_049303996.1"/>
    </source>
</evidence>
<dbReference type="InterPro" id="IPR014710">
    <property type="entry name" value="RmlC-like_jellyroll"/>
</dbReference>
<reference evidence="3" key="2">
    <citation type="submission" date="2025-08" db="UniProtKB">
        <authorList>
            <consortium name="RefSeq"/>
        </authorList>
    </citation>
    <scope>IDENTIFICATION</scope>
    <source>
        <tissue evidence="3">Adult</tissue>
    </source>
</reference>
<accession>A0ABM3J441</accession>
<dbReference type="PANTHER" id="PTHR23011:SF41">
    <property type="entry name" value="CYCLIC NUCLEOTIDE-BINDING DOMAIN-CONTAINING PROTEIN"/>
    <property type="match status" value="1"/>
</dbReference>
<dbReference type="RefSeq" id="XP_049303996.1">
    <property type="nucleotide sequence ID" value="XM_049448039.1"/>
</dbReference>
<dbReference type="InterPro" id="IPR000595">
    <property type="entry name" value="cNMP-bd_dom"/>
</dbReference>
<dbReference type="Gene3D" id="2.60.120.10">
    <property type="entry name" value="Jelly Rolls"/>
    <property type="match status" value="2"/>
</dbReference>
<dbReference type="GeneID" id="109579552"/>
<proteinExistence type="predicted"/>
<evidence type="ECO:0000313" key="2">
    <source>
        <dbReference type="Proteomes" id="UP001652620"/>
    </source>
</evidence>
<dbReference type="SMART" id="SM00100">
    <property type="entry name" value="cNMP"/>
    <property type="match status" value="1"/>
</dbReference>
<protein>
    <submittedName>
        <fullName evidence="3">Uncharacterized protein LOC109579552 isoform X1</fullName>
    </submittedName>
</protein>
<dbReference type="SUPFAM" id="SSF51206">
    <property type="entry name" value="cAMP-binding domain-like"/>
    <property type="match status" value="2"/>
</dbReference>
<dbReference type="InterPro" id="IPR018490">
    <property type="entry name" value="cNMP-bd_dom_sf"/>
</dbReference>
<dbReference type="Pfam" id="PF00027">
    <property type="entry name" value="cNMP_binding"/>
    <property type="match status" value="1"/>
</dbReference>
<evidence type="ECO:0000259" key="1">
    <source>
        <dbReference type="PROSITE" id="PS50042"/>
    </source>
</evidence>
<reference evidence="2" key="1">
    <citation type="submission" date="2025-05" db="UniProtKB">
        <authorList>
            <consortium name="RefSeq"/>
        </authorList>
    </citation>
    <scope>NUCLEOTIDE SEQUENCE [LARGE SCALE GENOMIC DNA]</scope>
</reference>
<gene>
    <name evidence="3" type="primary">LOC109579552</name>
</gene>
<name>A0ABM3J441_BACDO</name>
<feature type="domain" description="Cyclic nucleotide-binding" evidence="1">
    <location>
        <begin position="89"/>
        <end position="199"/>
    </location>
</feature>
<dbReference type="Proteomes" id="UP001652620">
    <property type="component" value="Chromosome 2"/>
</dbReference>
<dbReference type="PROSITE" id="PS50042">
    <property type="entry name" value="CNMP_BINDING_3"/>
    <property type="match status" value="1"/>
</dbReference>
<keyword evidence="2" id="KW-1185">Reference proteome</keyword>
<dbReference type="PANTHER" id="PTHR23011">
    <property type="entry name" value="CYCLIC NUCLEOTIDE-BINDING DOMAIN CONTAINING PROTEIN"/>
    <property type="match status" value="1"/>
</dbReference>
<sequence length="550" mass="63943">MPNKEIRSGKGKDKLKPSIRFKQLALSALINQQWLSDLIDQQRTKIPLYRPKVAGILTNNEKNILHKYRELRSDSERESLVNLMAHLTVFSQIPPKLRARLAPYAYFIILGPKRKIIEQGREPATVYFVLTGDITVTTKIWNSVKNKYIERLEYLSGPGEWLGEIDFLENQKRQQTFTSKSEVELLALDREDFERILLPYLKKTWEHKKSVLRYLGYFDFFTNEQIVSACQLASLQQFEPYETIYHEDKGLETFVYFVISGTCMVLQCLEIKVAMTRKWKKFELVDIVKSEDIFRNLSLAEIRSHMRVKSMFSFSTISIVEDESQSDEDTYISVQQQRKKIRTLEKQCALGNPDKNFELPSELGSLSSLISYSTLKPEGHEHSENSRSEENGEFPFLPGEESLCSYDYFSKSESNIYTIGNSPGKHTTEKKLMETKIENHFIDVGTISKGGIFGLGEAMKHRIIMAETRVQCLVIPRYWLFQDEQNPANMWQRKKIQLDFTLPSREALFSLFQNSHKWQNFKKGIVSSFRTSETKLQDIPIMGRIMSCDQ</sequence>